<comment type="caution">
    <text evidence="15">The sequence shown here is derived from an EMBL/GenBank/DDBJ whole genome shotgun (WGS) entry which is preliminary data.</text>
</comment>
<evidence type="ECO:0000256" key="8">
    <source>
        <dbReference type="ARBA" id="ARBA00022692"/>
    </source>
</evidence>
<evidence type="ECO:0000256" key="12">
    <source>
        <dbReference type="ARBA" id="ARBA00023136"/>
    </source>
</evidence>
<evidence type="ECO:0000256" key="10">
    <source>
        <dbReference type="ARBA" id="ARBA00022989"/>
    </source>
</evidence>
<feature type="region of interest" description="Disordered" evidence="13">
    <location>
        <begin position="100"/>
        <end position="124"/>
    </location>
</feature>
<keyword evidence="16" id="KW-1185">Reference proteome</keyword>
<dbReference type="PANTHER" id="PTHR33909:SF1">
    <property type="entry name" value="SEC TRANSLOCON ACCESSORY COMPLEX SUBUNIT YAJC"/>
    <property type="match status" value="1"/>
</dbReference>
<keyword evidence="10 14" id="KW-1133">Transmembrane helix</keyword>
<feature type="compositionally biased region" description="Basic and acidic residues" evidence="13">
    <location>
        <begin position="109"/>
        <end position="124"/>
    </location>
</feature>
<name>A0ABU7LTG3_9PROT</name>
<keyword evidence="8 14" id="KW-0812">Transmembrane</keyword>
<evidence type="ECO:0000256" key="1">
    <source>
        <dbReference type="ARBA" id="ARBA00002061"/>
    </source>
</evidence>
<evidence type="ECO:0000313" key="15">
    <source>
        <dbReference type="EMBL" id="MEE2527145.1"/>
    </source>
</evidence>
<comment type="subunit">
    <text evidence="4">Part of the SecDF-YidC-YajC translocase complex. The SecDF-YidC-YajC translocase forms a supercomplex with SecYEG, called the holo-translocon (HTL).</text>
</comment>
<dbReference type="RefSeq" id="WP_330199809.1">
    <property type="nucleotide sequence ID" value="NZ_JAZDRP010000009.1"/>
</dbReference>
<evidence type="ECO:0000256" key="2">
    <source>
        <dbReference type="ARBA" id="ARBA00004162"/>
    </source>
</evidence>
<dbReference type="Proteomes" id="UP001354971">
    <property type="component" value="Unassembled WGS sequence"/>
</dbReference>
<evidence type="ECO:0000256" key="9">
    <source>
        <dbReference type="ARBA" id="ARBA00022927"/>
    </source>
</evidence>
<comment type="similarity">
    <text evidence="3">Belongs to the YajC family.</text>
</comment>
<keyword evidence="9" id="KW-0653">Protein transport</keyword>
<comment type="subcellular location">
    <subcellularLocation>
        <location evidence="2">Cell membrane</location>
        <topology evidence="2">Single-pass membrane protein</topology>
    </subcellularLocation>
</comment>
<keyword evidence="7" id="KW-1003">Cell membrane</keyword>
<comment type="function">
    <text evidence="1">The SecYEG-SecDF-YajC-YidC holo-translocon (HTL) protein secretase/insertase is a supercomplex required for protein secretion, insertion of proteins into membranes, and assembly of membrane protein complexes. While the SecYEG complex is essential for assembly of a number of proteins and complexes, the SecDF-YajC-YidC subcomplex facilitates these functions.</text>
</comment>
<evidence type="ECO:0000256" key="5">
    <source>
        <dbReference type="ARBA" id="ARBA00014962"/>
    </source>
</evidence>
<proteinExistence type="inferred from homology"/>
<gene>
    <name evidence="15" type="primary">yajC</name>
    <name evidence="15" type="ORF">V0U79_12275</name>
</gene>
<protein>
    <recommendedName>
        <fullName evidence="5">Sec translocon accessory complex subunit YajC</fullName>
    </recommendedName>
</protein>
<reference evidence="15 16" key="1">
    <citation type="submission" date="2024-01" db="EMBL/GenBank/DDBJ databases">
        <title>Hyphobacterium bacterium isolated from marine sediment.</title>
        <authorList>
            <person name="Zhao S."/>
        </authorList>
    </citation>
    <scope>NUCLEOTIDE SEQUENCE [LARGE SCALE GENOMIC DNA]</scope>
    <source>
        <strain evidence="16">HN65</strain>
    </source>
</reference>
<dbReference type="NCBIfam" id="TIGR00739">
    <property type="entry name" value="yajC"/>
    <property type="match status" value="1"/>
</dbReference>
<keyword evidence="11" id="KW-0811">Translocation</keyword>
<sequence>MFDAILTASASAPSGPMAAFLNFAPLILIFVVFYFLLIRPQQKRMKEHREMVAALSKGDEVVTSGGILGKVTKVDDAEAQVEIATGVKVRVLKSTISEVRSRTQPKAANDTKADKKADSKTVSE</sequence>
<organism evidence="15 16">
    <name type="scientific">Hyphobacterium lacteum</name>
    <dbReference type="NCBI Taxonomy" id="3116575"/>
    <lineage>
        <taxon>Bacteria</taxon>
        <taxon>Pseudomonadati</taxon>
        <taxon>Pseudomonadota</taxon>
        <taxon>Alphaproteobacteria</taxon>
        <taxon>Maricaulales</taxon>
        <taxon>Maricaulaceae</taxon>
        <taxon>Hyphobacterium</taxon>
    </lineage>
</organism>
<evidence type="ECO:0000256" key="11">
    <source>
        <dbReference type="ARBA" id="ARBA00023010"/>
    </source>
</evidence>
<dbReference type="PANTHER" id="PTHR33909">
    <property type="entry name" value="SEC TRANSLOCON ACCESSORY COMPLEX SUBUNIT YAJC"/>
    <property type="match status" value="1"/>
</dbReference>
<accession>A0ABU7LTG3</accession>
<dbReference type="SMART" id="SM01323">
    <property type="entry name" value="YajC"/>
    <property type="match status" value="1"/>
</dbReference>
<dbReference type="InterPro" id="IPR003849">
    <property type="entry name" value="Preprotein_translocase_YajC"/>
</dbReference>
<dbReference type="EMBL" id="JAZDRP010000009">
    <property type="protein sequence ID" value="MEE2527145.1"/>
    <property type="molecule type" value="Genomic_DNA"/>
</dbReference>
<feature type="transmembrane region" description="Helical" evidence="14">
    <location>
        <begin position="20"/>
        <end position="38"/>
    </location>
</feature>
<dbReference type="PRINTS" id="PR01853">
    <property type="entry name" value="YAJCTRNLCASE"/>
</dbReference>
<evidence type="ECO:0000256" key="3">
    <source>
        <dbReference type="ARBA" id="ARBA00006742"/>
    </source>
</evidence>
<evidence type="ECO:0000256" key="13">
    <source>
        <dbReference type="SAM" id="MobiDB-lite"/>
    </source>
</evidence>
<evidence type="ECO:0000256" key="14">
    <source>
        <dbReference type="SAM" id="Phobius"/>
    </source>
</evidence>
<dbReference type="Pfam" id="PF02699">
    <property type="entry name" value="YajC"/>
    <property type="match status" value="1"/>
</dbReference>
<evidence type="ECO:0000313" key="16">
    <source>
        <dbReference type="Proteomes" id="UP001354971"/>
    </source>
</evidence>
<evidence type="ECO:0000256" key="7">
    <source>
        <dbReference type="ARBA" id="ARBA00022475"/>
    </source>
</evidence>
<evidence type="ECO:0000256" key="4">
    <source>
        <dbReference type="ARBA" id="ARBA00011718"/>
    </source>
</evidence>
<keyword evidence="12 14" id="KW-0472">Membrane</keyword>
<evidence type="ECO:0000256" key="6">
    <source>
        <dbReference type="ARBA" id="ARBA00022448"/>
    </source>
</evidence>
<keyword evidence="6" id="KW-0813">Transport</keyword>